<dbReference type="Pfam" id="PF00059">
    <property type="entry name" value="Lectin_C"/>
    <property type="match status" value="2"/>
</dbReference>
<dbReference type="RefSeq" id="XP_053533313.1">
    <property type="nucleotide sequence ID" value="XM_053677338.1"/>
</dbReference>
<keyword evidence="5" id="KW-1133">Transmembrane helix</keyword>
<organism evidence="7 8">
    <name type="scientific">Ictalurus punctatus</name>
    <name type="common">Channel catfish</name>
    <name type="synonym">Silurus punctatus</name>
    <dbReference type="NCBI Taxonomy" id="7998"/>
    <lineage>
        <taxon>Eukaryota</taxon>
        <taxon>Metazoa</taxon>
        <taxon>Chordata</taxon>
        <taxon>Craniata</taxon>
        <taxon>Vertebrata</taxon>
        <taxon>Euteleostomi</taxon>
        <taxon>Actinopterygii</taxon>
        <taxon>Neopterygii</taxon>
        <taxon>Teleostei</taxon>
        <taxon>Ostariophysi</taxon>
        <taxon>Siluriformes</taxon>
        <taxon>Ictaluridae</taxon>
        <taxon>Ictalurus</taxon>
    </lineage>
</organism>
<dbReference type="PROSITE" id="PS00615">
    <property type="entry name" value="C_TYPE_LECTIN_1"/>
    <property type="match status" value="2"/>
</dbReference>
<dbReference type="Proteomes" id="UP000221080">
    <property type="component" value="Chromosome 29"/>
</dbReference>
<dbReference type="OrthoDB" id="6337382at2759"/>
<dbReference type="SMART" id="SM00034">
    <property type="entry name" value="CLECT"/>
    <property type="match status" value="2"/>
</dbReference>
<dbReference type="AlphaFoldDB" id="A0A9F7TFF1"/>
<feature type="coiled-coil region" evidence="3">
    <location>
        <begin position="87"/>
        <end position="219"/>
    </location>
</feature>
<feature type="coiled-coil region" evidence="3">
    <location>
        <begin position="400"/>
        <end position="458"/>
    </location>
</feature>
<evidence type="ECO:0000313" key="7">
    <source>
        <dbReference type="Proteomes" id="UP000221080"/>
    </source>
</evidence>
<reference evidence="8" key="2">
    <citation type="submission" date="2025-08" db="UniProtKB">
        <authorList>
            <consortium name="RefSeq"/>
        </authorList>
    </citation>
    <scope>IDENTIFICATION</scope>
    <source>
        <tissue evidence="8">Blood</tissue>
    </source>
</reference>
<keyword evidence="5" id="KW-0812">Transmembrane</keyword>
<sequence>MEMSEEIYANAEGTADDGADYSDSEHSYEDVYANEDNLETQRTGSFKQSESSGGDTAWSRCYRVTAVCVVLLCVLLLTAVTVLWIRFNNLTTENNQLQTSYNNLTIERDQLQTSYNTLTIQRDQLQTRYNTLTTENNQLKISYNTLTKERGQLQTRYNTLTTENNQLKISYNTLTKERGQLQTSYNTLTKERGQLQISYNTLTKERDQLQRERDGYRSTLDLCYKGRCFNFDSSVYCMSNEMKNWEKSRQDCRDKGADLVIINSKEEQEFIGKQLGSSRAWIGLSDGAVEGKWKWVDGTPLTTAFWAEREPNNEGEEDCAEIFSLNGNFWNDQKCSNNKHWICERRVSQLEMFLCSSEQEDMVAVIYEIVDNVEGHDPDTQDEDADAHCSMQRARKPVERDQLQTTYNTLTIERDQLQTSYNTLTIERDQLQTSYNTLTIERDQLQKVREELQRLSKQGWIYFSCSFYYISTEEKSWTESRDYCRERGADLVIINNKGEQEFISKILSRRKAWIGLNDRDREGEWKWVDGTPLNTGFWGQSEPNRAAGEEDCVVIHDHTDPVWNWADYPCDVQFIWICEKTVVI</sequence>
<dbReference type="InterPro" id="IPR018378">
    <property type="entry name" value="C-type_lectin_CS"/>
</dbReference>
<dbReference type="PANTHER" id="PTHR22803">
    <property type="entry name" value="MANNOSE, PHOSPHOLIPASE, LECTIN RECEPTOR RELATED"/>
    <property type="match status" value="1"/>
</dbReference>
<dbReference type="Gene3D" id="3.10.100.10">
    <property type="entry name" value="Mannose-Binding Protein A, subunit A"/>
    <property type="match status" value="2"/>
</dbReference>
<feature type="region of interest" description="Disordered" evidence="4">
    <location>
        <begin position="1"/>
        <end position="56"/>
    </location>
</feature>
<dbReference type="InterPro" id="IPR016186">
    <property type="entry name" value="C-type_lectin-like/link_sf"/>
</dbReference>
<accession>A0A9F7TFF1</accession>
<protein>
    <submittedName>
        <fullName evidence="8">CD209 antigen</fullName>
    </submittedName>
</protein>
<dbReference type="SUPFAM" id="SSF56436">
    <property type="entry name" value="C-type lectin-like"/>
    <property type="match status" value="2"/>
</dbReference>
<keyword evidence="2" id="KW-1015">Disulfide bond</keyword>
<evidence type="ECO:0000256" key="5">
    <source>
        <dbReference type="SAM" id="Phobius"/>
    </source>
</evidence>
<keyword evidence="5" id="KW-0472">Membrane</keyword>
<keyword evidence="7" id="KW-1185">Reference proteome</keyword>
<proteinExistence type="predicted"/>
<dbReference type="InterPro" id="IPR001304">
    <property type="entry name" value="C-type_lectin-like"/>
</dbReference>
<dbReference type="KEGG" id="ipu:128628736"/>
<evidence type="ECO:0000256" key="1">
    <source>
        <dbReference type="ARBA" id="ARBA00022734"/>
    </source>
</evidence>
<reference evidence="7" key="1">
    <citation type="journal article" date="2016" name="Nat. Commun.">
        <title>The channel catfish genome sequence provides insights into the evolution of scale formation in teleosts.</title>
        <authorList>
            <person name="Liu Z."/>
            <person name="Liu S."/>
            <person name="Yao J."/>
            <person name="Bao L."/>
            <person name="Zhang J."/>
            <person name="Li Y."/>
            <person name="Jiang C."/>
            <person name="Sun L."/>
            <person name="Wang R."/>
            <person name="Zhang Y."/>
            <person name="Zhou T."/>
            <person name="Zeng Q."/>
            <person name="Fu Q."/>
            <person name="Gao S."/>
            <person name="Li N."/>
            <person name="Koren S."/>
            <person name="Jiang Y."/>
            <person name="Zimin A."/>
            <person name="Xu P."/>
            <person name="Phillippy A.M."/>
            <person name="Geng X."/>
            <person name="Song L."/>
            <person name="Sun F."/>
            <person name="Li C."/>
            <person name="Wang X."/>
            <person name="Chen A."/>
            <person name="Jin Y."/>
            <person name="Yuan Z."/>
            <person name="Yang Y."/>
            <person name="Tan S."/>
            <person name="Peatman E."/>
            <person name="Lu J."/>
            <person name="Qin Z."/>
            <person name="Dunham R."/>
            <person name="Li Z."/>
            <person name="Sonstegard T."/>
            <person name="Feng J."/>
            <person name="Danzmann R.G."/>
            <person name="Schroeder S."/>
            <person name="Scheffler B."/>
            <person name="Duke M.V."/>
            <person name="Ballard L."/>
            <person name="Kucuktas H."/>
            <person name="Kaltenboeck L."/>
            <person name="Liu H."/>
            <person name="Armbruster J."/>
            <person name="Xie Y."/>
            <person name="Kirby M.L."/>
            <person name="Tian Y."/>
            <person name="Flanagan M.E."/>
            <person name="Mu W."/>
            <person name="Waldbieser G.C."/>
        </authorList>
    </citation>
    <scope>NUCLEOTIDE SEQUENCE [LARGE SCALE GENOMIC DNA]</scope>
    <source>
        <strain evidence="7">SDA103</strain>
    </source>
</reference>
<dbReference type="InterPro" id="IPR050111">
    <property type="entry name" value="C-type_lectin/snaclec_domain"/>
</dbReference>
<feature type="transmembrane region" description="Helical" evidence="5">
    <location>
        <begin position="64"/>
        <end position="85"/>
    </location>
</feature>
<dbReference type="InterPro" id="IPR016187">
    <property type="entry name" value="CTDL_fold"/>
</dbReference>
<feature type="domain" description="C-type lectin" evidence="6">
    <location>
        <begin position="463"/>
        <end position="579"/>
    </location>
</feature>
<gene>
    <name evidence="8" type="primary">LOC128628736</name>
</gene>
<feature type="domain" description="C-type lectin" evidence="6">
    <location>
        <begin position="224"/>
        <end position="344"/>
    </location>
</feature>
<feature type="compositionally biased region" description="Polar residues" evidence="4">
    <location>
        <begin position="40"/>
        <end position="54"/>
    </location>
</feature>
<keyword evidence="1" id="KW-0430">Lectin</keyword>
<dbReference type="PROSITE" id="PS50041">
    <property type="entry name" value="C_TYPE_LECTIN_2"/>
    <property type="match status" value="2"/>
</dbReference>
<dbReference type="CDD" id="cd03590">
    <property type="entry name" value="CLECT_DC-SIGN_like"/>
    <property type="match status" value="2"/>
</dbReference>
<dbReference type="Gene3D" id="1.20.5.400">
    <property type="match status" value="4"/>
</dbReference>
<dbReference type="GeneID" id="128628736"/>
<keyword evidence="3" id="KW-0175">Coiled coil</keyword>
<evidence type="ECO:0000256" key="2">
    <source>
        <dbReference type="ARBA" id="ARBA00023157"/>
    </source>
</evidence>
<evidence type="ECO:0000259" key="6">
    <source>
        <dbReference type="PROSITE" id="PS50041"/>
    </source>
</evidence>
<evidence type="ECO:0000313" key="8">
    <source>
        <dbReference type="RefSeq" id="XP_053533313.1"/>
    </source>
</evidence>
<evidence type="ECO:0000256" key="3">
    <source>
        <dbReference type="SAM" id="Coils"/>
    </source>
</evidence>
<dbReference type="GO" id="GO:0030246">
    <property type="term" value="F:carbohydrate binding"/>
    <property type="evidence" value="ECO:0007669"/>
    <property type="project" value="UniProtKB-KW"/>
</dbReference>
<name>A0A9F7TFF1_ICTPU</name>
<dbReference type="InterPro" id="IPR033989">
    <property type="entry name" value="CD209-like_CTLD"/>
</dbReference>
<evidence type="ECO:0000256" key="4">
    <source>
        <dbReference type="SAM" id="MobiDB-lite"/>
    </source>
</evidence>